<evidence type="ECO:0000256" key="2">
    <source>
        <dbReference type="ARBA" id="ARBA00008017"/>
    </source>
</evidence>
<dbReference type="AlphaFoldDB" id="A0A7C3RKG4"/>
<organism evidence="10">
    <name type="scientific">Dictyoglomus thermophilum</name>
    <dbReference type="NCBI Taxonomy" id="14"/>
    <lineage>
        <taxon>Bacteria</taxon>
        <taxon>Pseudomonadati</taxon>
        <taxon>Dictyoglomota</taxon>
        <taxon>Dictyoglomia</taxon>
        <taxon>Dictyoglomales</taxon>
        <taxon>Dictyoglomaceae</taxon>
        <taxon>Dictyoglomus</taxon>
    </lineage>
</organism>
<accession>A0A7C3RKG4</accession>
<feature type="domain" description="Mechanosensitive ion channel MscS" evidence="8">
    <location>
        <begin position="88"/>
        <end position="150"/>
    </location>
</feature>
<feature type="transmembrane region" description="Helical" evidence="7">
    <location>
        <begin position="43"/>
        <end position="63"/>
    </location>
</feature>
<dbReference type="InterPro" id="IPR010920">
    <property type="entry name" value="LSM_dom_sf"/>
</dbReference>
<evidence type="ECO:0000256" key="3">
    <source>
        <dbReference type="ARBA" id="ARBA00022475"/>
    </source>
</evidence>
<dbReference type="Gene3D" id="1.10.287.1260">
    <property type="match status" value="1"/>
</dbReference>
<sequence>MYLNVFFSILILFITFFGHRFIMKGIYRAVSRTGKEIKAPKTVSMIIGFLLYGFGLAIVLSIWNINLTPYLAGLGISGVVLGLAFQEPLTNFLSGILVLVTRKVFEGEAVEIDGISGMVDIVEMNHTRLKTFDGKMVYIPNRKVWSGMVTKYWPGPYRRINFDVTVDYSSDLNKVIGLIKEALEEEPLVVKDPSVTNIVAFKEYGSSGVTYTIYFWVDRDNYFNAANSLSIRIKKKFDDNGIAIPFMVVDLRINQKV</sequence>
<dbReference type="InterPro" id="IPR011066">
    <property type="entry name" value="MscS_channel_C_sf"/>
</dbReference>
<comment type="caution">
    <text evidence="10">The sequence shown here is derived from an EMBL/GenBank/DDBJ whole genome shotgun (WGS) entry which is preliminary data.</text>
</comment>
<dbReference type="InterPro" id="IPR011014">
    <property type="entry name" value="MscS_channel_TM-2"/>
</dbReference>
<evidence type="ECO:0000256" key="4">
    <source>
        <dbReference type="ARBA" id="ARBA00022692"/>
    </source>
</evidence>
<keyword evidence="3" id="KW-1003">Cell membrane</keyword>
<dbReference type="InterPro" id="IPR023408">
    <property type="entry name" value="MscS_beta-dom_sf"/>
</dbReference>
<dbReference type="GO" id="GO:0005886">
    <property type="term" value="C:plasma membrane"/>
    <property type="evidence" value="ECO:0007669"/>
    <property type="project" value="UniProtKB-SubCell"/>
</dbReference>
<dbReference type="PANTHER" id="PTHR30221:SF1">
    <property type="entry name" value="SMALL-CONDUCTANCE MECHANOSENSITIVE CHANNEL"/>
    <property type="match status" value="1"/>
</dbReference>
<comment type="similarity">
    <text evidence="2">Belongs to the MscS (TC 1.A.23) family.</text>
</comment>
<evidence type="ECO:0000259" key="8">
    <source>
        <dbReference type="Pfam" id="PF00924"/>
    </source>
</evidence>
<dbReference type="Pfam" id="PF21082">
    <property type="entry name" value="MS_channel_3rd"/>
    <property type="match status" value="1"/>
</dbReference>
<gene>
    <name evidence="10" type="ORF">ENW00_03965</name>
</gene>
<protein>
    <submittedName>
        <fullName evidence="10">Mechanosensitive ion channel family protein</fullName>
    </submittedName>
</protein>
<dbReference type="SUPFAM" id="SSF50182">
    <property type="entry name" value="Sm-like ribonucleoproteins"/>
    <property type="match status" value="1"/>
</dbReference>
<feature type="transmembrane region" description="Helical" evidence="7">
    <location>
        <begin position="6"/>
        <end position="22"/>
    </location>
</feature>
<reference evidence="10" key="1">
    <citation type="journal article" date="2020" name="mSystems">
        <title>Genome- and Community-Level Interaction Insights into Carbon Utilization and Element Cycling Functions of Hydrothermarchaeota in Hydrothermal Sediment.</title>
        <authorList>
            <person name="Zhou Z."/>
            <person name="Liu Y."/>
            <person name="Xu W."/>
            <person name="Pan J."/>
            <person name="Luo Z.H."/>
            <person name="Li M."/>
        </authorList>
    </citation>
    <scope>NUCLEOTIDE SEQUENCE [LARGE SCALE GENOMIC DNA]</scope>
    <source>
        <strain evidence="10">SpSt-81</strain>
    </source>
</reference>
<dbReference type="Gene3D" id="3.30.70.100">
    <property type="match status" value="1"/>
</dbReference>
<dbReference type="SUPFAM" id="SSF82861">
    <property type="entry name" value="Mechanosensitive channel protein MscS (YggB), transmembrane region"/>
    <property type="match status" value="1"/>
</dbReference>
<comment type="subcellular location">
    <subcellularLocation>
        <location evidence="1">Cell membrane</location>
        <topology evidence="1">Multi-pass membrane protein</topology>
    </subcellularLocation>
</comment>
<keyword evidence="6 7" id="KW-0472">Membrane</keyword>
<feature type="domain" description="Mechanosensitive ion channel MscS C-terminal" evidence="9">
    <location>
        <begin position="160"/>
        <end position="244"/>
    </location>
</feature>
<dbReference type="Gene3D" id="2.30.30.60">
    <property type="match status" value="1"/>
</dbReference>
<dbReference type="SUPFAM" id="SSF82689">
    <property type="entry name" value="Mechanosensitive channel protein MscS (YggB), C-terminal domain"/>
    <property type="match status" value="1"/>
</dbReference>
<proteinExistence type="inferred from homology"/>
<dbReference type="InterPro" id="IPR049278">
    <property type="entry name" value="MS_channel_C"/>
</dbReference>
<dbReference type="EMBL" id="DTIN01000014">
    <property type="protein sequence ID" value="HFX13303.1"/>
    <property type="molecule type" value="Genomic_DNA"/>
</dbReference>
<evidence type="ECO:0000259" key="9">
    <source>
        <dbReference type="Pfam" id="PF21082"/>
    </source>
</evidence>
<dbReference type="PANTHER" id="PTHR30221">
    <property type="entry name" value="SMALL-CONDUCTANCE MECHANOSENSITIVE CHANNEL"/>
    <property type="match status" value="1"/>
</dbReference>
<evidence type="ECO:0000256" key="6">
    <source>
        <dbReference type="ARBA" id="ARBA00023136"/>
    </source>
</evidence>
<evidence type="ECO:0000256" key="1">
    <source>
        <dbReference type="ARBA" id="ARBA00004651"/>
    </source>
</evidence>
<dbReference type="Pfam" id="PF00924">
    <property type="entry name" value="MS_channel_2nd"/>
    <property type="match status" value="1"/>
</dbReference>
<evidence type="ECO:0000256" key="7">
    <source>
        <dbReference type="SAM" id="Phobius"/>
    </source>
</evidence>
<name>A0A7C3RKG4_DICTH</name>
<keyword evidence="5 7" id="KW-1133">Transmembrane helix</keyword>
<keyword evidence="4 7" id="KW-0812">Transmembrane</keyword>
<dbReference type="InterPro" id="IPR006685">
    <property type="entry name" value="MscS_channel_2nd"/>
</dbReference>
<dbReference type="GO" id="GO:0008381">
    <property type="term" value="F:mechanosensitive monoatomic ion channel activity"/>
    <property type="evidence" value="ECO:0007669"/>
    <property type="project" value="InterPro"/>
</dbReference>
<dbReference type="InterPro" id="IPR045275">
    <property type="entry name" value="MscS_archaea/bacteria_type"/>
</dbReference>
<evidence type="ECO:0000256" key="5">
    <source>
        <dbReference type="ARBA" id="ARBA00022989"/>
    </source>
</evidence>
<evidence type="ECO:0000313" key="10">
    <source>
        <dbReference type="EMBL" id="HFX13303.1"/>
    </source>
</evidence>